<evidence type="ECO:0000313" key="2">
    <source>
        <dbReference type="Proteomes" id="UP001328107"/>
    </source>
</evidence>
<organism evidence="1 2">
    <name type="scientific">Pristionchus mayeri</name>
    <dbReference type="NCBI Taxonomy" id="1317129"/>
    <lineage>
        <taxon>Eukaryota</taxon>
        <taxon>Metazoa</taxon>
        <taxon>Ecdysozoa</taxon>
        <taxon>Nematoda</taxon>
        <taxon>Chromadorea</taxon>
        <taxon>Rhabditida</taxon>
        <taxon>Rhabditina</taxon>
        <taxon>Diplogasteromorpha</taxon>
        <taxon>Diplogasteroidea</taxon>
        <taxon>Neodiplogasteridae</taxon>
        <taxon>Pristionchus</taxon>
    </lineage>
</organism>
<dbReference type="Proteomes" id="UP001328107">
    <property type="component" value="Unassembled WGS sequence"/>
</dbReference>
<protein>
    <submittedName>
        <fullName evidence="1">Uncharacterized protein</fullName>
    </submittedName>
</protein>
<name>A0AAN4ZJJ3_9BILA</name>
<sequence>MECDWTITCVSTTIPPTTKPTTAATTKPATTTAPTCPPDGVWSEWVTTGTCPTTCGAYSTLPRKRTCTTLCGNCPCKCVSEDVGPCGLALCSFPNKTCKAPYVKSINGTT</sequence>
<reference evidence="2" key="1">
    <citation type="submission" date="2022-10" db="EMBL/GenBank/DDBJ databases">
        <title>Genome assembly of Pristionchus species.</title>
        <authorList>
            <person name="Yoshida K."/>
            <person name="Sommer R.J."/>
        </authorList>
    </citation>
    <scope>NUCLEOTIDE SEQUENCE [LARGE SCALE GENOMIC DNA]</scope>
    <source>
        <strain evidence="2">RS5460</strain>
    </source>
</reference>
<keyword evidence="2" id="KW-1185">Reference proteome</keyword>
<proteinExistence type="predicted"/>
<gene>
    <name evidence="1" type="ORF">PMAYCL1PPCAC_09010</name>
</gene>
<accession>A0AAN4ZJJ3</accession>
<evidence type="ECO:0000313" key="1">
    <source>
        <dbReference type="EMBL" id="GMR38815.1"/>
    </source>
</evidence>
<comment type="caution">
    <text evidence="1">The sequence shown here is derived from an EMBL/GenBank/DDBJ whole genome shotgun (WGS) entry which is preliminary data.</text>
</comment>
<feature type="non-terminal residue" evidence="1">
    <location>
        <position position="110"/>
    </location>
</feature>
<dbReference type="PANTHER" id="PTHR31936:SF2">
    <property type="entry name" value="FLO11 DOMAIN-CONTAINING PROTEIN"/>
    <property type="match status" value="1"/>
</dbReference>
<dbReference type="PANTHER" id="PTHR31936">
    <property type="entry name" value="PROTEIN CBG18744"/>
    <property type="match status" value="1"/>
</dbReference>
<dbReference type="AlphaFoldDB" id="A0AAN4ZJJ3"/>
<dbReference type="EMBL" id="BTRK01000002">
    <property type="protein sequence ID" value="GMR38815.1"/>
    <property type="molecule type" value="Genomic_DNA"/>
</dbReference>